<keyword evidence="2" id="KW-1185">Reference proteome</keyword>
<dbReference type="Proteomes" id="UP000003112">
    <property type="component" value="Unassembled WGS sequence"/>
</dbReference>
<dbReference type="STRING" id="873513.HMPREF6485_2168"/>
<evidence type="ECO:0000313" key="1">
    <source>
        <dbReference type="EMBL" id="EFU29890.1"/>
    </source>
</evidence>
<comment type="caution">
    <text evidence="1">The sequence shown here is derived from an EMBL/GenBank/DDBJ whole genome shotgun (WGS) entry which is preliminary data.</text>
</comment>
<protein>
    <submittedName>
        <fullName evidence="1">Uncharacterized protein</fullName>
    </submittedName>
</protein>
<evidence type="ECO:0000313" key="2">
    <source>
        <dbReference type="Proteomes" id="UP000003112"/>
    </source>
</evidence>
<dbReference type="GeneID" id="93536881"/>
<name>E6K982_9BACT</name>
<dbReference type="HOGENOM" id="CLU_196044_1_0_10"/>
<dbReference type="EMBL" id="AEPD01000033">
    <property type="protein sequence ID" value="EFU29890.1"/>
    <property type="molecule type" value="Genomic_DNA"/>
</dbReference>
<dbReference type="AlphaFoldDB" id="E6K982"/>
<organism evidence="1 2">
    <name type="scientific">Segatella buccae ATCC 33574</name>
    <dbReference type="NCBI Taxonomy" id="873513"/>
    <lineage>
        <taxon>Bacteria</taxon>
        <taxon>Pseudomonadati</taxon>
        <taxon>Bacteroidota</taxon>
        <taxon>Bacteroidia</taxon>
        <taxon>Bacteroidales</taxon>
        <taxon>Prevotellaceae</taxon>
        <taxon>Segatella</taxon>
    </lineage>
</organism>
<proteinExistence type="predicted"/>
<gene>
    <name evidence="1" type="ORF">HMPREF6485_2168</name>
</gene>
<sequence length="72" mass="8179">MLEMNQAKLEKRAYICPTVENIYVEVESLLTDASGDHVPIGQGGTYGDAKQGFFFDEEEEKTKPRHTNAWED</sequence>
<accession>E6K982</accession>
<dbReference type="RefSeq" id="WP_004346268.1">
    <property type="nucleotide sequence ID" value="NZ_GL586311.1"/>
</dbReference>
<reference evidence="1 2" key="1">
    <citation type="submission" date="2010-10" db="EMBL/GenBank/DDBJ databases">
        <authorList>
            <person name="Muzny D."/>
            <person name="Qin X."/>
            <person name="Deng J."/>
            <person name="Jiang H."/>
            <person name="Liu Y."/>
            <person name="Qu J."/>
            <person name="Song X.-Z."/>
            <person name="Zhang L."/>
            <person name="Thornton R."/>
            <person name="Coyle M."/>
            <person name="Francisco L."/>
            <person name="Jackson L."/>
            <person name="Javaid M."/>
            <person name="Korchina V."/>
            <person name="Kovar C."/>
            <person name="Mata R."/>
            <person name="Mathew T."/>
            <person name="Ngo R."/>
            <person name="Nguyen L."/>
            <person name="Nguyen N."/>
            <person name="Okwuonu G."/>
            <person name="Ongeri F."/>
            <person name="Pham C."/>
            <person name="Simmons D."/>
            <person name="Wilczek-Boney K."/>
            <person name="Hale W."/>
            <person name="Jakkamsetti A."/>
            <person name="Pham P."/>
            <person name="Ruth R."/>
            <person name="San Lucas F."/>
            <person name="Warren J."/>
            <person name="Zhang J."/>
            <person name="Zhao Z."/>
            <person name="Zhou C."/>
            <person name="Zhu D."/>
            <person name="Lee S."/>
            <person name="Bess C."/>
            <person name="Blankenburg K."/>
            <person name="Forbes L."/>
            <person name="Fu Q."/>
            <person name="Gubbala S."/>
            <person name="Hirani K."/>
            <person name="Jayaseelan J.C."/>
            <person name="Lara F."/>
            <person name="Munidasa M."/>
            <person name="Palculict T."/>
            <person name="Patil S."/>
            <person name="Pu L.-L."/>
            <person name="Saada N."/>
            <person name="Tang L."/>
            <person name="Weissenberger G."/>
            <person name="Zhu Y."/>
            <person name="Hemphill L."/>
            <person name="Shang Y."/>
            <person name="Youmans B."/>
            <person name="Ayvaz T."/>
            <person name="Ross M."/>
            <person name="Santibanez J."/>
            <person name="Aqrawi P."/>
            <person name="Gross S."/>
            <person name="Joshi V."/>
            <person name="Fowler G."/>
            <person name="Nazareth L."/>
            <person name="Reid J."/>
            <person name="Worley K."/>
            <person name="Petrosino J."/>
            <person name="Highlander S."/>
            <person name="Gibbs R."/>
        </authorList>
    </citation>
    <scope>NUCLEOTIDE SEQUENCE [LARGE SCALE GENOMIC DNA]</scope>
    <source>
        <strain evidence="1 2">ATCC 33574</strain>
    </source>
</reference>